<name>A0A267EW06_9PLAT</name>
<dbReference type="AlphaFoldDB" id="A0A267EW06"/>
<dbReference type="STRING" id="282301.A0A267EW06"/>
<evidence type="ECO:0008006" key="6">
    <source>
        <dbReference type="Google" id="ProtNLM"/>
    </source>
</evidence>
<dbReference type="GO" id="GO:0043066">
    <property type="term" value="P:negative regulation of apoptotic process"/>
    <property type="evidence" value="ECO:0007669"/>
    <property type="project" value="TreeGrafter"/>
</dbReference>
<reference evidence="4 5" key="1">
    <citation type="submission" date="2017-06" db="EMBL/GenBank/DDBJ databases">
        <title>A platform for efficient transgenesis in Macrostomum lignano, a flatworm model organism for stem cell research.</title>
        <authorList>
            <person name="Berezikov E."/>
        </authorList>
    </citation>
    <scope>NUCLEOTIDE SEQUENCE [LARGE SCALE GENOMIC DNA]</scope>
    <source>
        <strain evidence="4">DV1</strain>
        <tissue evidence="4">Whole organism</tissue>
    </source>
</reference>
<feature type="compositionally biased region" description="Pro residues" evidence="3">
    <location>
        <begin position="337"/>
        <end position="346"/>
    </location>
</feature>
<dbReference type="InterPro" id="IPR008383">
    <property type="entry name" value="API5"/>
</dbReference>
<protein>
    <recommendedName>
        <fullName evidence="6">Apoptosis inhibitor 5</fullName>
    </recommendedName>
</protein>
<dbReference type="OrthoDB" id="19224at2759"/>
<sequence>METDADEVLKELYNIMTKISENKKNSDNAEQNAALFRKILELPRSQSADSRSKRLASQFVGRLFKDFPEDQPAAFEAMVDLVEDDDLNVRKQAISDLPKLCKDVPVYVAKVTDLLVQMLQSDDPQEQPLVNNALSQTLTGHPAEALTGLFNQLTHEEASDLTRERALRFLTAKLAHLALTPPQEELLSRLLIDELLYDVSEDEFTTAVNLLAGLGCMRGAAGRQRLVDAVCQQADLAVPFDPASPADVARLSECARMAAKHMGRNVSAKALLVYYLDRVVPSIDLVDDSASGPGLADSPRLGLLRRLAELSSAAGSSFAVTDKQLSALLDRLLDRLPLPPTPPPTPMATSSNDNEQAETDKVPEEGEIAPAVGEPELNFSQIECLLFAFHRLAKTNSDFLTACPDRLADFAKRIGYLSQANQVYLRSLRSAVRAPLRAEDAVPTPAAAVEDAAPSTQPDASDDAEKAEKAEEPKAAEPPIADPARLREVALATAENIALLARDLSRSPPSYRAELAVSCLSWRQLAASGADRLGKRRGEVSDDEEEDRGGARRRFAGDQRSSDRRARDRFGGGGGGMRSRRGGGGGGWRSNRW</sequence>
<dbReference type="SUPFAM" id="SSF48371">
    <property type="entry name" value="ARM repeat"/>
    <property type="match status" value="1"/>
</dbReference>
<evidence type="ECO:0000313" key="4">
    <source>
        <dbReference type="EMBL" id="PAA64902.1"/>
    </source>
</evidence>
<dbReference type="PANTHER" id="PTHR12758:SF19">
    <property type="entry name" value="APOPTOSIS INHIBITOR 5"/>
    <property type="match status" value="1"/>
</dbReference>
<feature type="compositionally biased region" description="Basic and acidic residues" evidence="3">
    <location>
        <begin position="555"/>
        <end position="570"/>
    </location>
</feature>
<evidence type="ECO:0000256" key="3">
    <source>
        <dbReference type="SAM" id="MobiDB-lite"/>
    </source>
</evidence>
<dbReference type="GO" id="GO:0003723">
    <property type="term" value="F:RNA binding"/>
    <property type="evidence" value="ECO:0007669"/>
    <property type="project" value="TreeGrafter"/>
</dbReference>
<accession>A0A267EW06</accession>
<dbReference type="Proteomes" id="UP000215902">
    <property type="component" value="Unassembled WGS sequence"/>
</dbReference>
<feature type="region of interest" description="Disordered" evidence="3">
    <location>
        <begin position="530"/>
        <end position="593"/>
    </location>
</feature>
<feature type="compositionally biased region" description="Basic and acidic residues" evidence="3">
    <location>
        <begin position="463"/>
        <end position="475"/>
    </location>
</feature>
<dbReference type="InterPro" id="IPR011989">
    <property type="entry name" value="ARM-like"/>
</dbReference>
<comment type="caution">
    <text evidence="4">The sequence shown here is derived from an EMBL/GenBank/DDBJ whole genome shotgun (WGS) entry which is preliminary data.</text>
</comment>
<dbReference type="GO" id="GO:0006915">
    <property type="term" value="P:apoptotic process"/>
    <property type="evidence" value="ECO:0007669"/>
    <property type="project" value="UniProtKB-KW"/>
</dbReference>
<gene>
    <name evidence="4" type="ORF">BOX15_Mlig027937g2</name>
</gene>
<feature type="compositionally biased region" description="Gly residues" evidence="3">
    <location>
        <begin position="571"/>
        <end position="593"/>
    </location>
</feature>
<dbReference type="EMBL" id="NIVC01001701">
    <property type="protein sequence ID" value="PAA64902.1"/>
    <property type="molecule type" value="Genomic_DNA"/>
</dbReference>
<organism evidence="4 5">
    <name type="scientific">Macrostomum lignano</name>
    <dbReference type="NCBI Taxonomy" id="282301"/>
    <lineage>
        <taxon>Eukaryota</taxon>
        <taxon>Metazoa</taxon>
        <taxon>Spiralia</taxon>
        <taxon>Lophotrochozoa</taxon>
        <taxon>Platyhelminthes</taxon>
        <taxon>Rhabditophora</taxon>
        <taxon>Macrostomorpha</taxon>
        <taxon>Macrostomida</taxon>
        <taxon>Macrostomidae</taxon>
        <taxon>Macrostomum</taxon>
    </lineage>
</organism>
<proteinExistence type="inferred from homology"/>
<feature type="region of interest" description="Disordered" evidence="3">
    <location>
        <begin position="335"/>
        <end position="364"/>
    </location>
</feature>
<dbReference type="Gene3D" id="1.25.10.10">
    <property type="entry name" value="Leucine-rich Repeat Variant"/>
    <property type="match status" value="1"/>
</dbReference>
<keyword evidence="5" id="KW-1185">Reference proteome</keyword>
<feature type="region of interest" description="Disordered" evidence="3">
    <location>
        <begin position="442"/>
        <end position="483"/>
    </location>
</feature>
<evidence type="ECO:0000256" key="2">
    <source>
        <dbReference type="ARBA" id="ARBA00022703"/>
    </source>
</evidence>
<dbReference type="GO" id="GO:0005634">
    <property type="term" value="C:nucleus"/>
    <property type="evidence" value="ECO:0007669"/>
    <property type="project" value="TreeGrafter"/>
</dbReference>
<dbReference type="PANTHER" id="PTHR12758">
    <property type="entry name" value="APOPTOSIS INHIBITOR 5-RELATED"/>
    <property type="match status" value="1"/>
</dbReference>
<comment type="similarity">
    <text evidence="1">Belongs to the API5 family.</text>
</comment>
<keyword evidence="2" id="KW-0053">Apoptosis</keyword>
<dbReference type="InterPro" id="IPR016024">
    <property type="entry name" value="ARM-type_fold"/>
</dbReference>
<evidence type="ECO:0000313" key="5">
    <source>
        <dbReference type="Proteomes" id="UP000215902"/>
    </source>
</evidence>
<dbReference type="Pfam" id="PF05918">
    <property type="entry name" value="API5"/>
    <property type="match status" value="1"/>
</dbReference>
<evidence type="ECO:0000256" key="1">
    <source>
        <dbReference type="ARBA" id="ARBA00009515"/>
    </source>
</evidence>